<comment type="caution">
    <text evidence="1">The sequence shown here is derived from an EMBL/GenBank/DDBJ whole genome shotgun (WGS) entry which is preliminary data.</text>
</comment>
<dbReference type="InterPro" id="IPR011990">
    <property type="entry name" value="TPR-like_helical_dom_sf"/>
</dbReference>
<accession>A0ABS6GVH3</accession>
<proteinExistence type="predicted"/>
<evidence type="ECO:0000313" key="1">
    <source>
        <dbReference type="EMBL" id="MBU6112341.1"/>
    </source>
</evidence>
<name>A0ABS6GVH3_MAMLE</name>
<evidence type="ECO:0000313" key="2">
    <source>
        <dbReference type="Proteomes" id="UP000770161"/>
    </source>
</evidence>
<dbReference type="Gene3D" id="1.25.40.10">
    <property type="entry name" value="Tetratricopeptide repeat domain"/>
    <property type="match status" value="1"/>
</dbReference>
<dbReference type="RefSeq" id="WP_016999650.1">
    <property type="nucleotide sequence ID" value="NZ_CABIVY010000017.1"/>
</dbReference>
<dbReference type="SUPFAM" id="SSF48452">
    <property type="entry name" value="TPR-like"/>
    <property type="match status" value="1"/>
</dbReference>
<gene>
    <name evidence="1" type="ORF">KQ656_00140</name>
</gene>
<evidence type="ECO:0008006" key="3">
    <source>
        <dbReference type="Google" id="ProtNLM"/>
    </source>
</evidence>
<organism evidence="1 2">
    <name type="scientific">Mammaliicoccus lentus</name>
    <name type="common">Staphylococcus lentus</name>
    <dbReference type="NCBI Taxonomy" id="42858"/>
    <lineage>
        <taxon>Bacteria</taxon>
        <taxon>Bacillati</taxon>
        <taxon>Bacillota</taxon>
        <taxon>Bacilli</taxon>
        <taxon>Bacillales</taxon>
        <taxon>Staphylococcaceae</taxon>
        <taxon>Mammaliicoccus</taxon>
    </lineage>
</organism>
<protein>
    <recommendedName>
        <fullName evidence="3">Tetratricopeptide repeat protein</fullName>
    </recommendedName>
</protein>
<sequence length="93" mass="11158">MYIKKSIENVCNYIKSDNNKEAMILLRDIEANLVRYDFEIMGNGFLQFAELYKTKKNRRKAIEMYQKAIIYFRETNNTDKIAEISKDFENLIM</sequence>
<reference evidence="1 2" key="1">
    <citation type="submission" date="2021-06" db="EMBL/GenBank/DDBJ databases">
        <title>Staphylococcus lentus K169 genome sequencing.</title>
        <authorList>
            <person name="Sundareshan S."/>
            <person name="Akhila D.S."/>
            <person name="Prachi D."/>
            <person name="Sivakumar R."/>
            <person name="Rajendhran J."/>
            <person name="Isloor S."/>
            <person name="Hegde N.R."/>
        </authorList>
    </citation>
    <scope>NUCLEOTIDE SEQUENCE [LARGE SCALE GENOMIC DNA]</scope>
    <source>
        <strain evidence="1 2">K169</strain>
    </source>
</reference>
<keyword evidence="2" id="KW-1185">Reference proteome</keyword>
<dbReference type="Proteomes" id="UP000770161">
    <property type="component" value="Unassembled WGS sequence"/>
</dbReference>
<dbReference type="EMBL" id="JAHLZN010000001">
    <property type="protein sequence ID" value="MBU6112341.1"/>
    <property type="molecule type" value="Genomic_DNA"/>
</dbReference>